<dbReference type="EMBL" id="JAADYS010003091">
    <property type="protein sequence ID" value="KAF4450964.1"/>
    <property type="molecule type" value="Genomic_DNA"/>
</dbReference>
<gene>
    <name evidence="1" type="ORF">FALBO_16411</name>
</gene>
<organism evidence="1 2">
    <name type="scientific">Fusarium albosuccineum</name>
    <dbReference type="NCBI Taxonomy" id="1237068"/>
    <lineage>
        <taxon>Eukaryota</taxon>
        <taxon>Fungi</taxon>
        <taxon>Dikarya</taxon>
        <taxon>Ascomycota</taxon>
        <taxon>Pezizomycotina</taxon>
        <taxon>Sordariomycetes</taxon>
        <taxon>Hypocreomycetidae</taxon>
        <taxon>Hypocreales</taxon>
        <taxon>Nectriaceae</taxon>
        <taxon>Fusarium</taxon>
        <taxon>Fusarium decemcellulare species complex</taxon>
    </lineage>
</organism>
<evidence type="ECO:0000313" key="2">
    <source>
        <dbReference type="Proteomes" id="UP000554235"/>
    </source>
</evidence>
<name>A0A8H4KJS8_9HYPO</name>
<protein>
    <submittedName>
        <fullName evidence="1">Uncharacterized protein</fullName>
    </submittedName>
</protein>
<proteinExistence type="predicted"/>
<keyword evidence="2" id="KW-1185">Reference proteome</keyword>
<dbReference type="Proteomes" id="UP000554235">
    <property type="component" value="Unassembled WGS sequence"/>
</dbReference>
<accession>A0A8H4KJS8</accession>
<evidence type="ECO:0000313" key="1">
    <source>
        <dbReference type="EMBL" id="KAF4450964.1"/>
    </source>
</evidence>
<comment type="caution">
    <text evidence="1">The sequence shown here is derived from an EMBL/GenBank/DDBJ whole genome shotgun (WGS) entry which is preliminary data.</text>
</comment>
<dbReference type="AlphaFoldDB" id="A0A8H4KJS8"/>
<reference evidence="1 2" key="1">
    <citation type="submission" date="2020-01" db="EMBL/GenBank/DDBJ databases">
        <title>Identification and distribution of gene clusters putatively required for synthesis of sphingolipid metabolism inhibitors in phylogenetically diverse species of the filamentous fungus Fusarium.</title>
        <authorList>
            <person name="Kim H.-S."/>
            <person name="Busman M."/>
            <person name="Brown D.W."/>
            <person name="Divon H."/>
            <person name="Uhlig S."/>
            <person name="Proctor R.H."/>
        </authorList>
    </citation>
    <scope>NUCLEOTIDE SEQUENCE [LARGE SCALE GENOMIC DNA]</scope>
    <source>
        <strain evidence="1 2">NRRL 20459</strain>
    </source>
</reference>
<sequence length="141" mass="15752">MPYPGLGKTLAVPCTAPWIGAELLDLKPSVNRRPRLNFACTPAHNIYLLFCEIFKSTALHITTTSTAIATNYNNINNTNSHDTTQPSVALDLQAIAQGRVVELHRLALRTARCDISDLIKHQGFKDFTCYWEELPDDFPPI</sequence>